<reference evidence="1" key="1">
    <citation type="submission" date="2020-04" db="EMBL/GenBank/DDBJ databases">
        <authorList>
            <person name="Alioto T."/>
            <person name="Alioto T."/>
            <person name="Gomez Garrido J."/>
        </authorList>
    </citation>
    <scope>NUCLEOTIDE SEQUENCE</scope>
    <source>
        <strain evidence="1">A484AB</strain>
    </source>
</reference>
<dbReference type="PANTHER" id="PTHR31362">
    <property type="entry name" value="GLYCOSYLTRANSFERASE STELLO1-RELATED"/>
    <property type="match status" value="1"/>
</dbReference>
<feature type="non-terminal residue" evidence="1">
    <location>
        <position position="114"/>
    </location>
</feature>
<keyword evidence="2" id="KW-1185">Reference proteome</keyword>
<dbReference type="Proteomes" id="UP001152795">
    <property type="component" value="Unassembled WGS sequence"/>
</dbReference>
<gene>
    <name evidence="1" type="ORF">PACLA_8A021062</name>
</gene>
<accession>A0A7D9K249</accession>
<proteinExistence type="predicted"/>
<dbReference type="EMBL" id="CACRXK020026501">
    <property type="protein sequence ID" value="CAB4040242.1"/>
    <property type="molecule type" value="Genomic_DNA"/>
</dbReference>
<evidence type="ECO:0000313" key="2">
    <source>
        <dbReference type="Proteomes" id="UP001152795"/>
    </source>
</evidence>
<organism evidence="1 2">
    <name type="scientific">Paramuricea clavata</name>
    <name type="common">Red gorgonian</name>
    <name type="synonym">Violescent sea-whip</name>
    <dbReference type="NCBI Taxonomy" id="317549"/>
    <lineage>
        <taxon>Eukaryota</taxon>
        <taxon>Metazoa</taxon>
        <taxon>Cnidaria</taxon>
        <taxon>Anthozoa</taxon>
        <taxon>Octocorallia</taxon>
        <taxon>Malacalcyonacea</taxon>
        <taxon>Plexauridae</taxon>
        <taxon>Paramuricea</taxon>
    </lineage>
</organism>
<dbReference type="PANTHER" id="PTHR31362:SF0">
    <property type="entry name" value="EXOSTOSIN DOMAIN-CONTAINING PROTEIN-RELATED"/>
    <property type="match status" value="1"/>
</dbReference>
<dbReference type="AlphaFoldDB" id="A0A7D9K249"/>
<dbReference type="InterPro" id="IPR005049">
    <property type="entry name" value="STL-like"/>
</dbReference>
<sequence length="114" mass="13312">MRGPMSKYSAKWAIGVAFIITVIYAWISYYDFDKLYETIWFKRTGKNVIVPSELRKDVMWSKIERKPKPENNEIYAKWIVVTSVAPPTDQVKKLSKIKGWKLIVVADTKTPANW</sequence>
<evidence type="ECO:0000313" key="1">
    <source>
        <dbReference type="EMBL" id="CAB4040242.1"/>
    </source>
</evidence>
<dbReference type="OrthoDB" id="6045904at2759"/>
<name>A0A7D9K249_PARCT</name>
<protein>
    <submittedName>
        <fullName evidence="1">Probable glycosyltransferase STELLO1</fullName>
    </submittedName>
</protein>
<comment type="caution">
    <text evidence="1">The sequence shown here is derived from an EMBL/GenBank/DDBJ whole genome shotgun (WGS) entry which is preliminary data.</text>
</comment>